<dbReference type="GO" id="GO:0016020">
    <property type="term" value="C:membrane"/>
    <property type="evidence" value="ECO:0007669"/>
    <property type="project" value="TreeGrafter"/>
</dbReference>
<dbReference type="EMBL" id="JACHIO010000004">
    <property type="protein sequence ID" value="MBB5062895.1"/>
    <property type="molecule type" value="Genomic_DNA"/>
</dbReference>
<dbReference type="AlphaFoldDB" id="A0A7W7ZMX4"/>
<dbReference type="Pfam" id="PF11721">
    <property type="entry name" value="Malectin"/>
    <property type="match status" value="2"/>
</dbReference>
<dbReference type="PROSITE" id="PS50853">
    <property type="entry name" value="FN3"/>
    <property type="match status" value="2"/>
</dbReference>
<dbReference type="CDD" id="cd23669">
    <property type="entry name" value="GH55_SacteLam55A-like"/>
    <property type="match status" value="1"/>
</dbReference>
<dbReference type="RefSeq" id="WP_184253666.1">
    <property type="nucleotide sequence ID" value="NZ_JACHIO010000004.1"/>
</dbReference>
<evidence type="ECO:0000256" key="2">
    <source>
        <dbReference type="ARBA" id="ARBA00009141"/>
    </source>
</evidence>
<evidence type="ECO:0000256" key="6">
    <source>
        <dbReference type="ARBA" id="ARBA00022989"/>
    </source>
</evidence>
<gene>
    <name evidence="11" type="ORF">HDF15_001232</name>
</gene>
<dbReference type="InterPro" id="IPR003961">
    <property type="entry name" value="FN3_dom"/>
</dbReference>
<dbReference type="SUPFAM" id="SSF49265">
    <property type="entry name" value="Fibronectin type III"/>
    <property type="match status" value="2"/>
</dbReference>
<name>A0A7W7ZMX4_9BACT</name>
<dbReference type="InterPro" id="IPR059186">
    <property type="entry name" value="SACTE_4363"/>
</dbReference>
<dbReference type="PANTHER" id="PTHR13460:SF0">
    <property type="entry name" value="MALECTIN"/>
    <property type="match status" value="1"/>
</dbReference>
<dbReference type="CDD" id="cd00063">
    <property type="entry name" value="FN3"/>
    <property type="match status" value="2"/>
</dbReference>
<dbReference type="InterPro" id="IPR011050">
    <property type="entry name" value="Pectin_lyase_fold/virulence"/>
</dbReference>
<evidence type="ECO:0000259" key="10">
    <source>
        <dbReference type="PROSITE" id="PS50853"/>
    </source>
</evidence>
<keyword evidence="7" id="KW-0472">Membrane</keyword>
<evidence type="ECO:0000256" key="7">
    <source>
        <dbReference type="ARBA" id="ARBA00023136"/>
    </source>
</evidence>
<feature type="domain" description="Fibronectin type-III" evidence="10">
    <location>
        <begin position="878"/>
        <end position="970"/>
    </location>
</feature>
<protein>
    <recommendedName>
        <fullName evidence="10">Fibronectin type-III domain-containing protein</fullName>
    </recommendedName>
</protein>
<keyword evidence="6" id="KW-1133">Transmembrane helix</keyword>
<dbReference type="SUPFAM" id="SSF51126">
    <property type="entry name" value="Pectin lyase-like"/>
    <property type="match status" value="1"/>
</dbReference>
<keyword evidence="3" id="KW-0812">Transmembrane</keyword>
<reference evidence="11 12" key="1">
    <citation type="submission" date="2020-08" db="EMBL/GenBank/DDBJ databases">
        <title>Genomic Encyclopedia of Type Strains, Phase IV (KMG-V): Genome sequencing to study the core and pangenomes of soil and plant-associated prokaryotes.</title>
        <authorList>
            <person name="Whitman W."/>
        </authorList>
    </citation>
    <scope>NUCLEOTIDE SEQUENCE [LARGE SCALE GENOMIC DNA]</scope>
    <source>
        <strain evidence="11 12">X5P3</strain>
    </source>
</reference>
<evidence type="ECO:0000256" key="3">
    <source>
        <dbReference type="ARBA" id="ARBA00022692"/>
    </source>
</evidence>
<evidence type="ECO:0000256" key="4">
    <source>
        <dbReference type="ARBA" id="ARBA00022729"/>
    </source>
</evidence>
<keyword evidence="8" id="KW-0325">Glycoprotein</keyword>
<feature type="domain" description="Fibronectin type-III" evidence="10">
    <location>
        <begin position="620"/>
        <end position="712"/>
    </location>
</feature>
<keyword evidence="9" id="KW-0119">Carbohydrate metabolism</keyword>
<dbReference type="Proteomes" id="UP000584867">
    <property type="component" value="Unassembled WGS sequence"/>
</dbReference>
<sequence length="1126" mass="118382">MTHQCCKFMARIHRPAFFVNGISFGTGKRRSFSSALLLGLTLSALPLLTSRGSAQATPNFGPNVSIITPDMPSATIQSKLDSLSQEAQFSTNRHAVLFMPGTYSVQAQVGYYESVSGLGESPNDVTINGSIEQNEVDEFGALTTIFWRSIENMRENSPTTLQWGVSQGISFRRMQVNGAMELTNAACNFSSGGFISDTVVTGNLNSCSQQQWYTRNSQIGSWSGSNWNMVFSGVEGAPFSNYPSNTFTVLPTTPVSREKPFLYVDKRNRFNVFVPTLQEGSSGITWSHGLDHGYSLPIDDFFIAQPSTPVTQINRALAEGKNLILTPGIYPLQGSINITRPNTVVLGLGYPTLVPQTGTAAITVADVDGVRLAALLIDAGPVNSPVLMQVGSSQSWFGNQNGGRPSHHLNPTSLNDVFFRIGGGTPGTATTTLQIDSNDVILDNIWAWRADHGNGVGWTVNVAEHGVIVNGDNVTALGLAVEHYEQAQVQWNGERGETIFYQSELPYDPPSQSAWMDGSANGYPSYVVAPQVKNHTAYGMGVYSFFNQGVDIVEDSGISVPNTPGVTVTHAVSVFLPGSGSITHVVDEAGGSVQSGTQTSFLPFYQGAPCTFGCPIAPAAPGDLKAAIVSSNQIDLSWRPSFSPGVRYSVFRGMSSGFAPSASDLVYSGVIGTSYTDNAVNPGTTYYYVVEATNDSGTSGASNEATAAIPSTGGVISQDVIDISAGGPANGSWVADEDFTGGTATSTGASVNTSLVANPAPQSVYQHNRFGPMTYTIPGLTPNGKYVVDLHFAETFWTAPGQREFNVLINGKEVLRNFDIIAYAGKIDTAVVQSLSAIADSTGTITIQFTVGAADNPQINGIEIGLLCKTNCPAAPAAPKKLTATEASTKQINLTWSASATPGVTYSVFRSQEPGFATTAASELASGLTGTTYSDTSANPATTYYYAVAALNQAGLSVATNEASITTLTAGGAIASDVLDINAGGAAVGSWAADEDFSGGTATSTSAAVNTSKIPNPAPEAVYQTNRFGPMTYTIPGLTPGASYIVDLHFAETFWTAPGQRLFNVLINGSQVLTNYDIFASAGGEFIATVQSFAVTADNTGTLTIQFVVGAADNPQINGIEVGKAK</sequence>
<dbReference type="Gene3D" id="2.60.120.430">
    <property type="entry name" value="Galactose-binding lectin"/>
    <property type="match status" value="2"/>
</dbReference>
<dbReference type="GO" id="GO:0030246">
    <property type="term" value="F:carbohydrate binding"/>
    <property type="evidence" value="ECO:0007669"/>
    <property type="project" value="InterPro"/>
</dbReference>
<evidence type="ECO:0000256" key="9">
    <source>
        <dbReference type="ARBA" id="ARBA00023277"/>
    </source>
</evidence>
<dbReference type="InterPro" id="IPR039155">
    <property type="entry name" value="MLEC"/>
</dbReference>
<keyword evidence="4" id="KW-0732">Signal</keyword>
<organism evidence="11 12">
    <name type="scientific">Granulicella mallensis</name>
    <dbReference type="NCBI Taxonomy" id="940614"/>
    <lineage>
        <taxon>Bacteria</taxon>
        <taxon>Pseudomonadati</taxon>
        <taxon>Acidobacteriota</taxon>
        <taxon>Terriglobia</taxon>
        <taxon>Terriglobales</taxon>
        <taxon>Acidobacteriaceae</taxon>
        <taxon>Granulicella</taxon>
    </lineage>
</organism>
<evidence type="ECO:0000256" key="1">
    <source>
        <dbReference type="ARBA" id="ARBA00004115"/>
    </source>
</evidence>
<comment type="caution">
    <text evidence="11">The sequence shown here is derived from an EMBL/GenBank/DDBJ whole genome shotgun (WGS) entry which is preliminary data.</text>
</comment>
<evidence type="ECO:0000256" key="8">
    <source>
        <dbReference type="ARBA" id="ARBA00023180"/>
    </source>
</evidence>
<evidence type="ECO:0000313" key="12">
    <source>
        <dbReference type="Proteomes" id="UP000584867"/>
    </source>
</evidence>
<keyword evidence="5" id="KW-0256">Endoplasmic reticulum</keyword>
<comment type="subcellular location">
    <subcellularLocation>
        <location evidence="1">Endoplasmic reticulum membrane</location>
        <topology evidence="1">Single-pass type I membrane protein</topology>
    </subcellularLocation>
</comment>
<dbReference type="SMART" id="SM00060">
    <property type="entry name" value="FN3"/>
    <property type="match status" value="2"/>
</dbReference>
<dbReference type="InterPro" id="IPR036116">
    <property type="entry name" value="FN3_sf"/>
</dbReference>
<proteinExistence type="inferred from homology"/>
<evidence type="ECO:0000313" key="11">
    <source>
        <dbReference type="EMBL" id="MBB5062895.1"/>
    </source>
</evidence>
<dbReference type="Gene3D" id="2.60.40.10">
    <property type="entry name" value="Immunoglobulins"/>
    <property type="match status" value="2"/>
</dbReference>
<dbReference type="InterPro" id="IPR021720">
    <property type="entry name" value="Malectin_dom"/>
</dbReference>
<dbReference type="PANTHER" id="PTHR13460">
    <property type="match status" value="1"/>
</dbReference>
<comment type="similarity">
    <text evidence="2">Belongs to the malectin family.</text>
</comment>
<evidence type="ECO:0000256" key="5">
    <source>
        <dbReference type="ARBA" id="ARBA00022824"/>
    </source>
</evidence>
<accession>A0A7W7ZMX4</accession>
<dbReference type="InterPro" id="IPR013783">
    <property type="entry name" value="Ig-like_fold"/>
</dbReference>